<accession>A0ABR8X7F3</accession>
<evidence type="ECO:0000313" key="1">
    <source>
        <dbReference type="EMBL" id="MBD8024726.1"/>
    </source>
</evidence>
<gene>
    <name evidence="1" type="ORF">H9622_14155</name>
</gene>
<dbReference type="EMBL" id="JACSPM010000005">
    <property type="protein sequence ID" value="MBD8024726.1"/>
    <property type="molecule type" value="Genomic_DNA"/>
</dbReference>
<dbReference type="RefSeq" id="WP_191767062.1">
    <property type="nucleotide sequence ID" value="NZ_JACSPM010000005.1"/>
</dbReference>
<organism evidence="1 2">
    <name type="scientific">Microbacterium gallinarum</name>
    <dbReference type="NCBI Taxonomy" id="2762209"/>
    <lineage>
        <taxon>Bacteria</taxon>
        <taxon>Bacillati</taxon>
        <taxon>Actinomycetota</taxon>
        <taxon>Actinomycetes</taxon>
        <taxon>Micrococcales</taxon>
        <taxon>Microbacteriaceae</taxon>
        <taxon>Microbacterium</taxon>
    </lineage>
</organism>
<reference evidence="1 2" key="1">
    <citation type="submission" date="2020-08" db="EMBL/GenBank/DDBJ databases">
        <title>A Genomic Blueprint of the Chicken Gut Microbiome.</title>
        <authorList>
            <person name="Gilroy R."/>
            <person name="Ravi A."/>
            <person name="Getino M."/>
            <person name="Pursley I."/>
            <person name="Horton D.L."/>
            <person name="Alikhan N.-F."/>
            <person name="Baker D."/>
            <person name="Gharbi K."/>
            <person name="Hall N."/>
            <person name="Watson M."/>
            <person name="Adriaenssens E.M."/>
            <person name="Foster-Nyarko E."/>
            <person name="Jarju S."/>
            <person name="Secka A."/>
            <person name="Antonio M."/>
            <person name="Oren A."/>
            <person name="Chaudhuri R."/>
            <person name="La Ragione R.M."/>
            <person name="Hildebrand F."/>
            <person name="Pallen M.J."/>
        </authorList>
    </citation>
    <scope>NUCLEOTIDE SEQUENCE [LARGE SCALE GENOMIC DNA]</scope>
    <source>
        <strain evidence="1 2">Sa1CUA4</strain>
    </source>
</reference>
<sequence length="97" mass="10400">MEMTHVITGGDPRPDLVWVGNGGWVACDALAERSDPHRVVAYLECKDQIVYVLWVHGRAGVDEYPSLGDALAAIAEGMRVRRETSLAAATPVAVPTA</sequence>
<dbReference type="Proteomes" id="UP000602532">
    <property type="component" value="Unassembled WGS sequence"/>
</dbReference>
<comment type="caution">
    <text evidence="1">The sequence shown here is derived from an EMBL/GenBank/DDBJ whole genome shotgun (WGS) entry which is preliminary data.</text>
</comment>
<name>A0ABR8X7F3_9MICO</name>
<proteinExistence type="predicted"/>
<protein>
    <submittedName>
        <fullName evidence="1">Uncharacterized protein</fullName>
    </submittedName>
</protein>
<keyword evidence="2" id="KW-1185">Reference proteome</keyword>
<evidence type="ECO:0000313" key="2">
    <source>
        <dbReference type="Proteomes" id="UP000602532"/>
    </source>
</evidence>